<gene>
    <name evidence="2" type="ORF">PRZ48_009717</name>
</gene>
<feature type="compositionally biased region" description="Basic and acidic residues" evidence="1">
    <location>
        <begin position="182"/>
        <end position="201"/>
    </location>
</feature>
<dbReference type="Pfam" id="PF22586">
    <property type="entry name" value="ANCHR-like_BBOX"/>
    <property type="match status" value="1"/>
</dbReference>
<dbReference type="EMBL" id="JAXOVC010000007">
    <property type="protein sequence ID" value="KAK4499204.1"/>
    <property type="molecule type" value="Genomic_DNA"/>
</dbReference>
<evidence type="ECO:0000256" key="1">
    <source>
        <dbReference type="SAM" id="MobiDB-lite"/>
    </source>
</evidence>
<proteinExistence type="predicted"/>
<protein>
    <recommendedName>
        <fullName evidence="4">Abscission/NoCut checkpoint regulator</fullName>
    </recommendedName>
</protein>
<feature type="region of interest" description="Disordered" evidence="1">
    <location>
        <begin position="44"/>
        <end position="279"/>
    </location>
</feature>
<evidence type="ECO:0008006" key="4">
    <source>
        <dbReference type="Google" id="ProtNLM"/>
    </source>
</evidence>
<dbReference type="Proteomes" id="UP001305779">
    <property type="component" value="Unassembled WGS sequence"/>
</dbReference>
<dbReference type="PANTHER" id="PTHR46603">
    <property type="entry name" value="ABSCISSION/NOCUT CHECKPOINT REGULATOR"/>
    <property type="match status" value="1"/>
</dbReference>
<dbReference type="PANTHER" id="PTHR46603:SF1">
    <property type="entry name" value="ABSCISSION_NOCUT CHECKPOINT REGULATOR"/>
    <property type="match status" value="1"/>
</dbReference>
<evidence type="ECO:0000313" key="2">
    <source>
        <dbReference type="EMBL" id="KAK4499204.1"/>
    </source>
</evidence>
<feature type="compositionally biased region" description="Acidic residues" evidence="1">
    <location>
        <begin position="91"/>
        <end position="103"/>
    </location>
</feature>
<feature type="compositionally biased region" description="Basic and acidic residues" evidence="1">
    <location>
        <begin position="63"/>
        <end position="87"/>
    </location>
</feature>
<keyword evidence="3" id="KW-1185">Reference proteome</keyword>
<dbReference type="InterPro" id="IPR044553">
    <property type="entry name" value="Bbox1_ANCHR"/>
</dbReference>
<feature type="compositionally biased region" description="Basic and acidic residues" evidence="1">
    <location>
        <begin position="127"/>
        <end position="148"/>
    </location>
</feature>
<organism evidence="2 3">
    <name type="scientific">Zasmidium cellare</name>
    <name type="common">Wine cellar mold</name>
    <name type="synonym">Racodium cellare</name>
    <dbReference type="NCBI Taxonomy" id="395010"/>
    <lineage>
        <taxon>Eukaryota</taxon>
        <taxon>Fungi</taxon>
        <taxon>Dikarya</taxon>
        <taxon>Ascomycota</taxon>
        <taxon>Pezizomycotina</taxon>
        <taxon>Dothideomycetes</taxon>
        <taxon>Dothideomycetidae</taxon>
        <taxon>Mycosphaerellales</taxon>
        <taxon>Mycosphaerellaceae</taxon>
        <taxon>Zasmidium</taxon>
    </lineage>
</organism>
<accession>A0ABR0ECG4</accession>
<dbReference type="SUPFAM" id="SSF57845">
    <property type="entry name" value="B-box zinc-binding domain"/>
    <property type="match status" value="1"/>
</dbReference>
<reference evidence="2 3" key="1">
    <citation type="journal article" date="2023" name="G3 (Bethesda)">
        <title>A chromosome-level genome assembly of Zasmidium syzygii isolated from banana leaves.</title>
        <authorList>
            <person name="van Westerhoven A.C."/>
            <person name="Mehrabi R."/>
            <person name="Talebi R."/>
            <person name="Steentjes M.B.F."/>
            <person name="Corcolon B."/>
            <person name="Chong P.A."/>
            <person name="Kema G.H.J."/>
            <person name="Seidl M.F."/>
        </authorList>
    </citation>
    <scope>NUCLEOTIDE SEQUENCE [LARGE SCALE GENOMIC DNA]</scope>
    <source>
        <strain evidence="2 3">P124</strain>
    </source>
</reference>
<comment type="caution">
    <text evidence="2">The sequence shown here is derived from an EMBL/GenBank/DDBJ whole genome shotgun (WGS) entry which is preliminary data.</text>
</comment>
<dbReference type="CDD" id="cd19817">
    <property type="entry name" value="Bbox1_ANCHR-like"/>
    <property type="match status" value="1"/>
</dbReference>
<sequence>MPSSDDDLLARLNALKPSSVQLQQKAPSVDVETTRSQSIEDKLADRLKNLRAGGTTSSTSPARTRDTAEDLTARVKDEVVSERDPIRDWQQQDDDDQTLDDLLADLGSDNQWKLDPDDPKNIQSLMKEAREALPRESEREEADQDGKSSEGVPAAGNGEAFGEETADSPKTEDQRDEAEADDYVKRVLAELEIEKKYGTGEHDEDDGDGNHDETANNGLQLPSAPSKVPDPPTASDKEPPSYEDSELEARFSKLGLGGGLNLPSTPTAKPSAKPKVAAQLKPKSNLPTYTDEDIDSWCCICNEEADVKCIGCDGDLYCQSCWNEGHGTGPGQETGHKAVQYNKKPPKAAA</sequence>
<feature type="region of interest" description="Disordered" evidence="1">
    <location>
        <begin position="328"/>
        <end position="350"/>
    </location>
</feature>
<evidence type="ECO:0000313" key="3">
    <source>
        <dbReference type="Proteomes" id="UP001305779"/>
    </source>
</evidence>
<name>A0ABR0ECG4_ZASCE</name>